<dbReference type="Pfam" id="PF01740">
    <property type="entry name" value="STAS"/>
    <property type="match status" value="1"/>
</dbReference>
<dbReference type="STRING" id="1778.A9W97_12075"/>
<comment type="similarity">
    <text evidence="1 2">Belongs to the anti-sigma-factor antagonist family.</text>
</comment>
<dbReference type="InterPro" id="IPR036513">
    <property type="entry name" value="STAS_dom_sf"/>
</dbReference>
<dbReference type="EMBL" id="LKTM01000026">
    <property type="protein sequence ID" value="KQH80366.1"/>
    <property type="molecule type" value="Genomic_DNA"/>
</dbReference>
<sequence length="116" mass="12417">MDLLEVAYESGGEAVMVLVTGDVDSSTADYLRDQLVAALDVATTHPRRLVIVDLQGVNFFGSAGLNAVLDCHEAGRAAGTAVRLVADHPQVLQPIRVTELDRIFAIFPTVSDALQR</sequence>
<gene>
    <name evidence="4" type="ORF">AO501_03725</name>
</gene>
<protein>
    <recommendedName>
        <fullName evidence="2">Anti-sigma factor antagonist</fullName>
    </recommendedName>
</protein>
<evidence type="ECO:0000259" key="3">
    <source>
        <dbReference type="PROSITE" id="PS50801"/>
    </source>
</evidence>
<dbReference type="Proteomes" id="UP000051677">
    <property type="component" value="Unassembled WGS sequence"/>
</dbReference>
<dbReference type="AlphaFoldDB" id="A0A0Q2R8L5"/>
<dbReference type="InterPro" id="IPR003658">
    <property type="entry name" value="Anti-sigma_ant"/>
</dbReference>
<reference evidence="4 5" key="1">
    <citation type="submission" date="2015-10" db="EMBL/GenBank/DDBJ databases">
        <title>Mycobacterium gordonae draft genome assembly.</title>
        <authorList>
            <person name="Ustinova V."/>
            <person name="Smirnova T."/>
            <person name="Blagodatskikh K."/>
            <person name="Varlamov D."/>
            <person name="Larionova E."/>
            <person name="Chernousova L."/>
        </authorList>
    </citation>
    <scope>NUCLEOTIDE SEQUENCE [LARGE SCALE GENOMIC DNA]</scope>
    <source>
        <strain evidence="4 5">CTRI 14-8773</strain>
    </source>
</reference>
<comment type="caution">
    <text evidence="4">The sequence shown here is derived from an EMBL/GenBank/DDBJ whole genome shotgun (WGS) entry which is preliminary data.</text>
</comment>
<dbReference type="RefSeq" id="WP_055576744.1">
    <property type="nucleotide sequence ID" value="NZ_LKTM01000026.1"/>
</dbReference>
<dbReference type="InterPro" id="IPR002645">
    <property type="entry name" value="STAS_dom"/>
</dbReference>
<evidence type="ECO:0000313" key="4">
    <source>
        <dbReference type="EMBL" id="KQH80366.1"/>
    </source>
</evidence>
<dbReference type="OrthoDB" id="4571296at2"/>
<dbReference type="SUPFAM" id="SSF52091">
    <property type="entry name" value="SpoIIaa-like"/>
    <property type="match status" value="1"/>
</dbReference>
<dbReference type="Gene3D" id="3.30.750.24">
    <property type="entry name" value="STAS domain"/>
    <property type="match status" value="1"/>
</dbReference>
<dbReference type="CDD" id="cd07043">
    <property type="entry name" value="STAS_anti-anti-sigma_factors"/>
    <property type="match status" value="1"/>
</dbReference>
<dbReference type="GO" id="GO:0043856">
    <property type="term" value="F:anti-sigma factor antagonist activity"/>
    <property type="evidence" value="ECO:0007669"/>
    <property type="project" value="InterPro"/>
</dbReference>
<proteinExistence type="inferred from homology"/>
<dbReference type="PROSITE" id="PS50801">
    <property type="entry name" value="STAS"/>
    <property type="match status" value="1"/>
</dbReference>
<organism evidence="4 5">
    <name type="scientific">Mycobacterium gordonae</name>
    <dbReference type="NCBI Taxonomy" id="1778"/>
    <lineage>
        <taxon>Bacteria</taxon>
        <taxon>Bacillati</taxon>
        <taxon>Actinomycetota</taxon>
        <taxon>Actinomycetes</taxon>
        <taxon>Mycobacteriales</taxon>
        <taxon>Mycobacteriaceae</taxon>
        <taxon>Mycobacterium</taxon>
    </lineage>
</organism>
<dbReference type="PANTHER" id="PTHR33495">
    <property type="entry name" value="ANTI-SIGMA FACTOR ANTAGONIST TM_1081-RELATED-RELATED"/>
    <property type="match status" value="1"/>
</dbReference>
<name>A0A0Q2R8L5_MYCGO</name>
<feature type="domain" description="STAS" evidence="3">
    <location>
        <begin position="4"/>
        <end position="116"/>
    </location>
</feature>
<dbReference type="NCBIfam" id="TIGR00377">
    <property type="entry name" value="ant_ant_sig"/>
    <property type="match status" value="1"/>
</dbReference>
<evidence type="ECO:0000256" key="1">
    <source>
        <dbReference type="ARBA" id="ARBA00009013"/>
    </source>
</evidence>
<accession>A0A0Q2R8L5</accession>
<evidence type="ECO:0000313" key="5">
    <source>
        <dbReference type="Proteomes" id="UP000051677"/>
    </source>
</evidence>
<dbReference type="PANTHER" id="PTHR33495:SF2">
    <property type="entry name" value="ANTI-SIGMA FACTOR ANTAGONIST TM_1081-RELATED"/>
    <property type="match status" value="1"/>
</dbReference>
<evidence type="ECO:0000256" key="2">
    <source>
        <dbReference type="RuleBase" id="RU003749"/>
    </source>
</evidence>